<feature type="domain" description="IgGFc-binding protein N-terminal" evidence="2">
    <location>
        <begin position="204"/>
        <end position="385"/>
    </location>
</feature>
<keyword evidence="1" id="KW-1133">Transmembrane helix</keyword>
<dbReference type="Pfam" id="PF17517">
    <property type="entry name" value="IgGFc_binding"/>
    <property type="match status" value="1"/>
</dbReference>
<name>A0A8W8NZF2_MAGGI</name>
<dbReference type="PANTHER" id="PTHR46534:SF1">
    <property type="entry name" value="IGGFC-BINDING PROTEIN N-TERMINAL DOMAIN-CONTAINING PROTEIN"/>
    <property type="match status" value="1"/>
</dbReference>
<evidence type="ECO:0000256" key="1">
    <source>
        <dbReference type="SAM" id="Phobius"/>
    </source>
</evidence>
<accession>A0A8W8NZF2</accession>
<dbReference type="InterPro" id="IPR035234">
    <property type="entry name" value="IgGFc-bd_N"/>
</dbReference>
<sequence>MGLGSFLTSRAHNKILYELPLKKSSTPKNFKYIIKTDTVIVPEVEDSNRKIWPIGLVIGLLLVSAAALATVFLLQTKDNGLPNPTVGSPTVSTPYPISSQNMTIGSRGKGFIVLFTKNVVVTTKNVYVTSENGVDMNITTSPYLDASIKRQIDRNVNIPSSQHILLPTELELQSFRKEVKSVLIETSSDVFVISHDDGHATVGSTTHIPLHKLSTKYVVISSEPEATLTSQVALSAIEDNSTISITFKMKRNVPLIIEGKTFHSGDMFNLSLNRFETYQIKHSTDLTGTFIESSVPIAAFSGNDCANLGGSGACDHLIEQLPPIASVDKTYLVPPNSDERDTIIRITAIENSNMTYKIGSHFSKDSLRINSTVINAGDVVFEENVSNGNVTYNVRSIRVVEGELTASTVNGERFGLVFAGVTYYEAYGFSGNSMLLD</sequence>
<evidence type="ECO:0000313" key="3">
    <source>
        <dbReference type="EnsemblMetazoa" id="G8863.1:cds"/>
    </source>
</evidence>
<feature type="transmembrane region" description="Helical" evidence="1">
    <location>
        <begin position="51"/>
        <end position="74"/>
    </location>
</feature>
<keyword evidence="1" id="KW-0812">Transmembrane</keyword>
<evidence type="ECO:0000259" key="2">
    <source>
        <dbReference type="Pfam" id="PF17517"/>
    </source>
</evidence>
<evidence type="ECO:0000313" key="4">
    <source>
        <dbReference type="Proteomes" id="UP000005408"/>
    </source>
</evidence>
<dbReference type="PANTHER" id="PTHR46534">
    <property type="entry name" value="IGGFC_BINDING DOMAIN-CONTAINING PROTEIN"/>
    <property type="match status" value="1"/>
</dbReference>
<keyword evidence="1" id="KW-0472">Membrane</keyword>
<proteinExistence type="predicted"/>
<organism evidence="3 4">
    <name type="scientific">Magallana gigas</name>
    <name type="common">Pacific oyster</name>
    <name type="synonym">Crassostrea gigas</name>
    <dbReference type="NCBI Taxonomy" id="29159"/>
    <lineage>
        <taxon>Eukaryota</taxon>
        <taxon>Metazoa</taxon>
        <taxon>Spiralia</taxon>
        <taxon>Lophotrochozoa</taxon>
        <taxon>Mollusca</taxon>
        <taxon>Bivalvia</taxon>
        <taxon>Autobranchia</taxon>
        <taxon>Pteriomorphia</taxon>
        <taxon>Ostreida</taxon>
        <taxon>Ostreoidea</taxon>
        <taxon>Ostreidae</taxon>
        <taxon>Magallana</taxon>
    </lineage>
</organism>
<reference evidence="3" key="1">
    <citation type="submission" date="2022-08" db="UniProtKB">
        <authorList>
            <consortium name="EnsemblMetazoa"/>
        </authorList>
    </citation>
    <scope>IDENTIFICATION</scope>
    <source>
        <strain evidence="3">05x7-T-G4-1.051#20</strain>
    </source>
</reference>
<keyword evidence="4" id="KW-1185">Reference proteome</keyword>
<dbReference type="Proteomes" id="UP000005408">
    <property type="component" value="Unassembled WGS sequence"/>
</dbReference>
<dbReference type="EnsemblMetazoa" id="G8863.1">
    <property type="protein sequence ID" value="G8863.1:cds"/>
    <property type="gene ID" value="G8863"/>
</dbReference>
<protein>
    <recommendedName>
        <fullName evidence="2">IgGFc-binding protein N-terminal domain-containing protein</fullName>
    </recommendedName>
</protein>
<dbReference type="AlphaFoldDB" id="A0A8W8NZF2"/>